<dbReference type="Pfam" id="PF14721">
    <property type="entry name" value="AIF_C"/>
    <property type="match status" value="2"/>
</dbReference>
<keyword evidence="6" id="KW-0274">FAD</keyword>
<proteinExistence type="inferred from homology"/>
<dbReference type="GO" id="GO:0046983">
    <property type="term" value="F:protein dimerization activity"/>
    <property type="evidence" value="ECO:0007669"/>
    <property type="project" value="InterPro"/>
</dbReference>
<dbReference type="Proteomes" id="UP001212841">
    <property type="component" value="Unassembled WGS sequence"/>
</dbReference>
<dbReference type="GO" id="GO:0016174">
    <property type="term" value="F:NAD(P)H oxidase H2O2-forming activity"/>
    <property type="evidence" value="ECO:0007669"/>
    <property type="project" value="TreeGrafter"/>
</dbReference>
<evidence type="ECO:0000256" key="4">
    <source>
        <dbReference type="ARBA" id="ARBA00022630"/>
    </source>
</evidence>
<dbReference type="AlphaFoldDB" id="A0AAD5SDQ3"/>
<keyword evidence="5" id="KW-0053">Apoptosis</keyword>
<feature type="domain" description="FAD/NAD(P)-binding" evidence="13">
    <location>
        <begin position="147"/>
        <end position="481"/>
    </location>
</feature>
<dbReference type="GO" id="GO:0006915">
    <property type="term" value="P:apoptotic process"/>
    <property type="evidence" value="ECO:0007669"/>
    <property type="project" value="UniProtKB-KW"/>
</dbReference>
<evidence type="ECO:0000256" key="6">
    <source>
        <dbReference type="ARBA" id="ARBA00022827"/>
    </source>
</evidence>
<protein>
    <submittedName>
        <fullName evidence="15">Apoptosis-inducing factor 1, mitochondrial</fullName>
    </submittedName>
</protein>
<feature type="domain" description="Mitochondrial apoptosis-inducing factor C-terminal" evidence="14">
    <location>
        <begin position="544"/>
        <end position="589"/>
    </location>
</feature>
<dbReference type="InterPro" id="IPR036188">
    <property type="entry name" value="FAD/NAD-bd_sf"/>
</dbReference>
<comment type="similarity">
    <text evidence="3">Belongs to the FAD-dependent oxidoreductase family.</text>
</comment>
<comment type="cofactor">
    <cofactor evidence="1">
        <name>FAD</name>
        <dbReference type="ChEBI" id="CHEBI:57692"/>
    </cofactor>
</comment>
<comment type="subcellular location">
    <subcellularLocation>
        <location evidence="2">Mitochondrion</location>
    </subcellularLocation>
</comment>
<keyword evidence="16" id="KW-1185">Reference proteome</keyword>
<evidence type="ECO:0000256" key="12">
    <source>
        <dbReference type="SAM" id="MobiDB-lite"/>
    </source>
</evidence>
<evidence type="ECO:0000256" key="3">
    <source>
        <dbReference type="ARBA" id="ARBA00006442"/>
    </source>
</evidence>
<feature type="domain" description="Mitochondrial apoptosis-inducing factor C-terminal" evidence="14">
    <location>
        <begin position="484"/>
        <end position="536"/>
    </location>
</feature>
<evidence type="ECO:0000313" key="15">
    <source>
        <dbReference type="EMBL" id="KAJ3046983.1"/>
    </source>
</evidence>
<comment type="catalytic activity">
    <reaction evidence="11">
        <text>A + NADH + H(+) = AH2 + NAD(+)</text>
        <dbReference type="Rhea" id="RHEA:11356"/>
        <dbReference type="ChEBI" id="CHEBI:13193"/>
        <dbReference type="ChEBI" id="CHEBI:15378"/>
        <dbReference type="ChEBI" id="CHEBI:17499"/>
        <dbReference type="ChEBI" id="CHEBI:57540"/>
        <dbReference type="ChEBI" id="CHEBI:57945"/>
    </reaction>
</comment>
<dbReference type="InterPro" id="IPR023753">
    <property type="entry name" value="FAD/NAD-binding_dom"/>
</dbReference>
<accession>A0AAD5SDQ3</accession>
<dbReference type="PRINTS" id="PR00368">
    <property type="entry name" value="FADPNR"/>
</dbReference>
<name>A0AAD5SDQ3_9FUNG</name>
<dbReference type="SUPFAM" id="SSF55424">
    <property type="entry name" value="FAD/NAD-linked reductases, dimerisation (C-terminal) domain"/>
    <property type="match status" value="1"/>
</dbReference>
<evidence type="ECO:0000313" key="16">
    <source>
        <dbReference type="Proteomes" id="UP001212841"/>
    </source>
</evidence>
<evidence type="ECO:0000256" key="10">
    <source>
        <dbReference type="ARBA" id="ARBA00023128"/>
    </source>
</evidence>
<dbReference type="PRINTS" id="PR00411">
    <property type="entry name" value="PNDRDTASEI"/>
</dbReference>
<keyword evidence="9" id="KW-0520">NAD</keyword>
<evidence type="ECO:0000256" key="5">
    <source>
        <dbReference type="ARBA" id="ARBA00022703"/>
    </source>
</evidence>
<dbReference type="InterPro" id="IPR050446">
    <property type="entry name" value="FAD-oxidoreductase/Apoptosis"/>
</dbReference>
<evidence type="ECO:0000256" key="11">
    <source>
        <dbReference type="ARBA" id="ARBA00047786"/>
    </source>
</evidence>
<feature type="region of interest" description="Disordered" evidence="12">
    <location>
        <begin position="45"/>
        <end position="73"/>
    </location>
</feature>
<dbReference type="SMART" id="SM01353">
    <property type="entry name" value="AIF_C"/>
    <property type="match status" value="1"/>
</dbReference>
<evidence type="ECO:0000256" key="2">
    <source>
        <dbReference type="ARBA" id="ARBA00004173"/>
    </source>
</evidence>
<dbReference type="SUPFAM" id="SSF51905">
    <property type="entry name" value="FAD/NAD(P)-binding domain"/>
    <property type="match status" value="1"/>
</dbReference>
<feature type="region of interest" description="Disordered" evidence="12">
    <location>
        <begin position="114"/>
        <end position="133"/>
    </location>
</feature>
<keyword evidence="10" id="KW-0496">Mitochondrion</keyword>
<dbReference type="EMBL" id="JADGJD010001050">
    <property type="protein sequence ID" value="KAJ3046983.1"/>
    <property type="molecule type" value="Genomic_DNA"/>
</dbReference>
<organism evidence="15 16">
    <name type="scientific">Rhizophlyctis rosea</name>
    <dbReference type="NCBI Taxonomy" id="64517"/>
    <lineage>
        <taxon>Eukaryota</taxon>
        <taxon>Fungi</taxon>
        <taxon>Fungi incertae sedis</taxon>
        <taxon>Chytridiomycota</taxon>
        <taxon>Chytridiomycota incertae sedis</taxon>
        <taxon>Chytridiomycetes</taxon>
        <taxon>Rhizophlyctidales</taxon>
        <taxon>Rhizophlyctidaceae</taxon>
        <taxon>Rhizophlyctis</taxon>
    </lineage>
</organism>
<dbReference type="GO" id="GO:0071949">
    <property type="term" value="F:FAD binding"/>
    <property type="evidence" value="ECO:0007669"/>
    <property type="project" value="TreeGrafter"/>
</dbReference>
<comment type="caution">
    <text evidence="15">The sequence shown here is derived from an EMBL/GenBank/DDBJ whole genome shotgun (WGS) entry which is preliminary data.</text>
</comment>
<reference evidence="15" key="1">
    <citation type="submission" date="2020-05" db="EMBL/GenBank/DDBJ databases">
        <title>Phylogenomic resolution of chytrid fungi.</title>
        <authorList>
            <person name="Stajich J.E."/>
            <person name="Amses K."/>
            <person name="Simmons R."/>
            <person name="Seto K."/>
            <person name="Myers J."/>
            <person name="Bonds A."/>
            <person name="Quandt C.A."/>
            <person name="Barry K."/>
            <person name="Liu P."/>
            <person name="Grigoriev I."/>
            <person name="Longcore J.E."/>
            <person name="James T.Y."/>
        </authorList>
    </citation>
    <scope>NUCLEOTIDE SEQUENCE</scope>
    <source>
        <strain evidence="15">JEL0318</strain>
    </source>
</reference>
<evidence type="ECO:0000256" key="8">
    <source>
        <dbReference type="ARBA" id="ARBA00023002"/>
    </source>
</evidence>
<keyword evidence="8" id="KW-0560">Oxidoreductase</keyword>
<evidence type="ECO:0000259" key="13">
    <source>
        <dbReference type="Pfam" id="PF07992"/>
    </source>
</evidence>
<dbReference type="InterPro" id="IPR016156">
    <property type="entry name" value="FAD/NAD-linked_Rdtase_dimer_sf"/>
</dbReference>
<dbReference type="PANTHER" id="PTHR43557">
    <property type="entry name" value="APOPTOSIS-INDUCING FACTOR 1"/>
    <property type="match status" value="1"/>
</dbReference>
<dbReference type="GO" id="GO:0005739">
    <property type="term" value="C:mitochondrion"/>
    <property type="evidence" value="ECO:0007669"/>
    <property type="project" value="UniProtKB-SubCell"/>
</dbReference>
<keyword evidence="7" id="KW-0809">Transit peptide</keyword>
<dbReference type="GO" id="GO:0033108">
    <property type="term" value="P:mitochondrial respiratory chain complex assembly"/>
    <property type="evidence" value="ECO:0007669"/>
    <property type="project" value="TreeGrafter"/>
</dbReference>
<dbReference type="Gene3D" id="3.50.50.60">
    <property type="entry name" value="FAD/NAD(P)-binding domain"/>
    <property type="match status" value="2"/>
</dbReference>
<dbReference type="Pfam" id="PF07992">
    <property type="entry name" value="Pyr_redox_2"/>
    <property type="match status" value="1"/>
</dbReference>
<gene>
    <name evidence="15" type="primary">AIFM1</name>
    <name evidence="15" type="ORF">HK097_000345</name>
</gene>
<evidence type="ECO:0000256" key="1">
    <source>
        <dbReference type="ARBA" id="ARBA00001974"/>
    </source>
</evidence>
<feature type="compositionally biased region" description="Basic and acidic residues" evidence="12">
    <location>
        <begin position="60"/>
        <end position="73"/>
    </location>
</feature>
<evidence type="ECO:0000256" key="7">
    <source>
        <dbReference type="ARBA" id="ARBA00022946"/>
    </source>
</evidence>
<keyword evidence="4" id="KW-0285">Flavoprotein</keyword>
<sequence length="607" mass="66581">MSALLRTVFPRVASISPSSATSWRRTATLSRSPKPFTISNALRRSYASSHSHHDSHHHHDSHDKSDTAGRHDPEYEGRNQLYILFAVAALGPVFWKLTESDSTAKAAVKTLAAAVTPSSSKTPAETPKPAAPPVKLAPQKVVPEVTYVLVGAGTASFHAMQAIKEKEPDANILIIGEESHAPYERPPLSKELWFNTVNKNDLKFKDWQGNERNVFFFPPESYQLVEPAQIESILSTPVHDASKVRWIKNAKVSALDVDEQVVELDIGRKIKYKKILIATGGVPKSLPNAKALPADVQRKVTTYRGIDDFKKLHNIAEGDKTIVVIGGGFLGSELAAGLAQKGKGSKLKVVQVFPEEGNMGQIFPKYLTKWTTEKMRKEGVDVRPKVQVDSFEADKGKVAVVLNDKSKVVADHVVVAVGIKPSVDLAEDAGLELDEKRGGILVNAELEARGNVFAAGDCTSYHDIALGRRRVEHYDHAVASGRRAGQNMVGEKKPYNHQPMFWSDLGPEISYEAVGNIDANSPTVGVWAKGNDKVKLNADALPASQKDGKLDEQYGKGVVFYMDRKKKIVGILMWNLLGKVDVARSIIKQGKTYTDINDLVTLFNVHQ</sequence>
<evidence type="ECO:0000259" key="14">
    <source>
        <dbReference type="Pfam" id="PF14721"/>
    </source>
</evidence>
<dbReference type="InterPro" id="IPR029324">
    <property type="entry name" value="AIF_C"/>
</dbReference>
<dbReference type="PANTHER" id="PTHR43557:SF4">
    <property type="entry name" value="APOPTOSIS-INDUCING FACTOR 1, MITOCHONDRIAL"/>
    <property type="match status" value="1"/>
</dbReference>
<evidence type="ECO:0000256" key="9">
    <source>
        <dbReference type="ARBA" id="ARBA00023027"/>
    </source>
</evidence>
<dbReference type="Gene3D" id="3.30.390.30">
    <property type="match status" value="1"/>
</dbReference>